<dbReference type="KEGG" id="cna:AB433_07890"/>
<protein>
    <submittedName>
        <fullName evidence="2">Cupin</fullName>
    </submittedName>
</protein>
<organism evidence="2 3">
    <name type="scientific">Croceicoccus naphthovorans</name>
    <dbReference type="NCBI Taxonomy" id="1348774"/>
    <lineage>
        <taxon>Bacteria</taxon>
        <taxon>Pseudomonadati</taxon>
        <taxon>Pseudomonadota</taxon>
        <taxon>Alphaproteobacteria</taxon>
        <taxon>Sphingomonadales</taxon>
        <taxon>Erythrobacteraceae</taxon>
        <taxon>Croceicoccus</taxon>
    </lineage>
</organism>
<proteinExistence type="predicted"/>
<dbReference type="EMBL" id="CP011770">
    <property type="protein sequence ID" value="AKM11645.1"/>
    <property type="molecule type" value="Genomic_DNA"/>
</dbReference>
<dbReference type="AlphaFoldDB" id="A0A0G3XJB3"/>
<accession>A0A0G3XJB3</accession>
<dbReference type="PANTHER" id="PTHR33387">
    <property type="entry name" value="RMLC-LIKE JELLY ROLL FOLD PROTEIN"/>
    <property type="match status" value="1"/>
</dbReference>
<dbReference type="Gene3D" id="2.60.120.10">
    <property type="entry name" value="Jelly Rolls"/>
    <property type="match status" value="1"/>
</dbReference>
<sequence>MDADSLIEALHLAPHPEGGWFRETWREPSPDGGRDLATGILFLLKSGEHSYWHRVDASEMWIYNAGAPLVLRTSDDAVTLGSDVMAGQLVQHPIPPHQWQAAETTGDWTLVTCIVAPGFDFAGFELAPPGWQPPSA</sequence>
<name>A0A0G3XJB3_9SPHN</name>
<gene>
    <name evidence="2" type="ORF">AB433_07890</name>
</gene>
<dbReference type="CDD" id="cd06121">
    <property type="entry name" value="cupin_YML079wp"/>
    <property type="match status" value="1"/>
</dbReference>
<keyword evidence="3" id="KW-1185">Reference proteome</keyword>
<dbReference type="InterPro" id="IPR039935">
    <property type="entry name" value="YML079W-like"/>
</dbReference>
<reference evidence="2 3" key="1">
    <citation type="submission" date="2015-06" db="EMBL/GenBank/DDBJ databases">
        <authorList>
            <person name="Zeng Y."/>
            <person name="Huang Y."/>
        </authorList>
    </citation>
    <scope>NUCLEOTIDE SEQUENCE [LARGE SCALE GENOMIC DNA]</scope>
    <source>
        <strain evidence="2 3">PQ-2</strain>
    </source>
</reference>
<dbReference type="PANTHER" id="PTHR33387:SF3">
    <property type="entry name" value="DUF985 DOMAIN-CONTAINING PROTEIN"/>
    <property type="match status" value="1"/>
</dbReference>
<dbReference type="InterPro" id="IPR009327">
    <property type="entry name" value="Cupin_DUF985"/>
</dbReference>
<evidence type="ECO:0000313" key="3">
    <source>
        <dbReference type="Proteomes" id="UP000035287"/>
    </source>
</evidence>
<dbReference type="STRING" id="1348774.AB433_07890"/>
<dbReference type="PATRIC" id="fig|1348774.3.peg.1654"/>
<dbReference type="InterPro" id="IPR011051">
    <property type="entry name" value="RmlC_Cupin_sf"/>
</dbReference>
<evidence type="ECO:0000259" key="1">
    <source>
        <dbReference type="Pfam" id="PF06172"/>
    </source>
</evidence>
<dbReference type="Proteomes" id="UP000035287">
    <property type="component" value="Chromosome"/>
</dbReference>
<dbReference type="InterPro" id="IPR014710">
    <property type="entry name" value="RmlC-like_jellyroll"/>
</dbReference>
<dbReference type="SUPFAM" id="SSF51182">
    <property type="entry name" value="RmlC-like cupins"/>
    <property type="match status" value="1"/>
</dbReference>
<evidence type="ECO:0000313" key="2">
    <source>
        <dbReference type="EMBL" id="AKM11645.1"/>
    </source>
</evidence>
<feature type="domain" description="DUF985" evidence="1">
    <location>
        <begin position="5"/>
        <end position="127"/>
    </location>
</feature>
<dbReference type="Pfam" id="PF06172">
    <property type="entry name" value="Cupin_5"/>
    <property type="match status" value="1"/>
</dbReference>